<accession>A0ACC0WWD3</accession>
<organism evidence="1 2">
    <name type="scientific">Peronosclerospora sorghi</name>
    <dbReference type="NCBI Taxonomy" id="230839"/>
    <lineage>
        <taxon>Eukaryota</taxon>
        <taxon>Sar</taxon>
        <taxon>Stramenopiles</taxon>
        <taxon>Oomycota</taxon>
        <taxon>Peronosporomycetes</taxon>
        <taxon>Peronosporales</taxon>
        <taxon>Peronosporaceae</taxon>
        <taxon>Peronosclerospora</taxon>
    </lineage>
</organism>
<protein>
    <submittedName>
        <fullName evidence="1">Uncharacterized protein</fullName>
    </submittedName>
</protein>
<name>A0ACC0WWD3_9STRA</name>
<keyword evidence="2" id="KW-1185">Reference proteome</keyword>
<proteinExistence type="predicted"/>
<evidence type="ECO:0000313" key="1">
    <source>
        <dbReference type="EMBL" id="KAI9923199.1"/>
    </source>
</evidence>
<dbReference type="EMBL" id="CM047580">
    <property type="protein sequence ID" value="KAI9923199.1"/>
    <property type="molecule type" value="Genomic_DNA"/>
</dbReference>
<evidence type="ECO:0000313" key="2">
    <source>
        <dbReference type="Proteomes" id="UP001163321"/>
    </source>
</evidence>
<dbReference type="Proteomes" id="UP001163321">
    <property type="component" value="Chromosome 1"/>
</dbReference>
<comment type="caution">
    <text evidence="1">The sequence shown here is derived from an EMBL/GenBank/DDBJ whole genome shotgun (WGS) entry which is preliminary data.</text>
</comment>
<sequence>MLTKPRQTLGQRRVDDTLLEPVVDIHVHVVHALQRFNALLLECLERGVLVRARRNGHGHVPLRRKPKVAERLGHEFHGQRASNASTFGHALLLPLRRDVLESMT</sequence>
<gene>
    <name evidence="1" type="ORF">PsorP6_002274</name>
</gene>
<reference evidence="1 2" key="1">
    <citation type="journal article" date="2022" name="bioRxiv">
        <title>The genome of the oomycete Peronosclerospora sorghi, a cosmopolitan pathogen of maize and sorghum, is inflated with dispersed pseudogenes.</title>
        <authorList>
            <person name="Fletcher K."/>
            <person name="Martin F."/>
            <person name="Isakeit T."/>
            <person name="Cavanaugh K."/>
            <person name="Magill C."/>
            <person name="Michelmore R."/>
        </authorList>
    </citation>
    <scope>NUCLEOTIDE SEQUENCE [LARGE SCALE GENOMIC DNA]</scope>
    <source>
        <strain evidence="1">P6</strain>
    </source>
</reference>